<dbReference type="SUPFAM" id="SSF51735">
    <property type="entry name" value="NAD(P)-binding Rossmann-fold domains"/>
    <property type="match status" value="1"/>
</dbReference>
<dbReference type="PANTHER" id="PTHR21089">
    <property type="entry name" value="SHIKIMATE DEHYDROGENASE"/>
    <property type="match status" value="1"/>
</dbReference>
<dbReference type="InterPro" id="IPR022893">
    <property type="entry name" value="Shikimate_DH_fam"/>
</dbReference>
<dbReference type="PATRIC" id="fig|759362.5.peg.2470"/>
<accession>F9Y725</accession>
<dbReference type="InterPro" id="IPR036291">
    <property type="entry name" value="NAD(P)-bd_dom_sf"/>
</dbReference>
<dbReference type="Gene3D" id="3.40.50.10860">
    <property type="entry name" value="Leucine Dehydrogenase, chain A, domain 1"/>
    <property type="match status" value="1"/>
</dbReference>
<dbReference type="Pfam" id="PF08501">
    <property type="entry name" value="Shikimate_dh_N"/>
    <property type="match status" value="1"/>
</dbReference>
<dbReference type="eggNOG" id="COG0169">
    <property type="taxonomic scope" value="Bacteria"/>
</dbReference>
<reference evidence="5 6" key="1">
    <citation type="journal article" date="2011" name="J. Bacteriol.">
        <title>Complete genome sequence of the industrial strain Ketogulonicigenium vulgare WSH-001.</title>
        <authorList>
            <person name="Liu L."/>
            <person name="Li Y."/>
            <person name="Zhang J."/>
            <person name="Zhou Z."/>
            <person name="Liu J."/>
            <person name="Li X."/>
            <person name="Zhou J."/>
            <person name="Du G."/>
            <person name="Wang L."/>
            <person name="Chen J."/>
        </authorList>
    </citation>
    <scope>NUCLEOTIDE SEQUENCE [LARGE SCALE GENOMIC DNA]</scope>
    <source>
        <strain evidence="5 6">WSH-001</strain>
    </source>
</reference>
<dbReference type="AlphaFoldDB" id="F9Y725"/>
<evidence type="ECO:0000259" key="4">
    <source>
        <dbReference type="Pfam" id="PF08501"/>
    </source>
</evidence>
<dbReference type="InterPro" id="IPR046346">
    <property type="entry name" value="Aminoacid_DH-like_N_sf"/>
</dbReference>
<dbReference type="GO" id="GO:0019632">
    <property type="term" value="P:shikimate metabolic process"/>
    <property type="evidence" value="ECO:0007669"/>
    <property type="project" value="TreeGrafter"/>
</dbReference>
<keyword evidence="2 5" id="KW-0560">Oxidoreductase</keyword>
<dbReference type="GO" id="GO:0050661">
    <property type="term" value="F:NADP binding"/>
    <property type="evidence" value="ECO:0007669"/>
    <property type="project" value="TreeGrafter"/>
</dbReference>
<dbReference type="SUPFAM" id="SSF53223">
    <property type="entry name" value="Aminoacid dehydrogenase-like, N-terminal domain"/>
    <property type="match status" value="1"/>
</dbReference>
<keyword evidence="3" id="KW-0028">Amino-acid biosynthesis</keyword>
<evidence type="ECO:0000256" key="3">
    <source>
        <dbReference type="ARBA" id="ARBA00023141"/>
    </source>
</evidence>
<dbReference type="EC" id="1.1.1.25" evidence="5"/>
<dbReference type="EMBL" id="CP002018">
    <property type="protein sequence ID" value="AEM42215.1"/>
    <property type="molecule type" value="Genomic_DNA"/>
</dbReference>
<comment type="pathway">
    <text evidence="1">Metabolic intermediate biosynthesis; chorismate biosynthesis; chorismate from D-erythrose 4-phosphate and phosphoenolpyruvate: step 4/7.</text>
</comment>
<proteinExistence type="predicted"/>
<dbReference type="GO" id="GO:0005829">
    <property type="term" value="C:cytosol"/>
    <property type="evidence" value="ECO:0007669"/>
    <property type="project" value="TreeGrafter"/>
</dbReference>
<keyword evidence="6" id="KW-1185">Reference proteome</keyword>
<feature type="domain" description="Shikimate dehydrogenase substrate binding N-terminal" evidence="4">
    <location>
        <begin position="6"/>
        <end position="90"/>
    </location>
</feature>
<dbReference type="Proteomes" id="UP000000692">
    <property type="component" value="Chromosome"/>
</dbReference>
<dbReference type="HOGENOM" id="CLU_044063_4_3_5"/>
<dbReference type="Gene3D" id="3.40.50.720">
    <property type="entry name" value="NAD(P)-binding Rossmann-like Domain"/>
    <property type="match status" value="1"/>
</dbReference>
<evidence type="ECO:0000256" key="2">
    <source>
        <dbReference type="ARBA" id="ARBA00023002"/>
    </source>
</evidence>
<dbReference type="GO" id="GO:0009423">
    <property type="term" value="P:chorismate biosynthetic process"/>
    <property type="evidence" value="ECO:0007669"/>
    <property type="project" value="TreeGrafter"/>
</dbReference>
<dbReference type="InterPro" id="IPR013708">
    <property type="entry name" value="Shikimate_DH-bd_N"/>
</dbReference>
<dbReference type="PANTHER" id="PTHR21089:SF1">
    <property type="entry name" value="BIFUNCTIONAL 3-DEHYDROQUINATE DEHYDRATASE_SHIKIMATE DEHYDROGENASE, CHLOROPLASTIC"/>
    <property type="match status" value="1"/>
</dbReference>
<gene>
    <name evidence="5" type="ordered locus">KVU_2375</name>
</gene>
<name>F9Y725_KETVW</name>
<dbReference type="KEGG" id="kvl:KVU_2375"/>
<keyword evidence="3" id="KW-0057">Aromatic amino acid biosynthesis</keyword>
<dbReference type="GO" id="GO:0009073">
    <property type="term" value="P:aromatic amino acid family biosynthetic process"/>
    <property type="evidence" value="ECO:0007669"/>
    <property type="project" value="UniProtKB-KW"/>
</dbReference>
<sequence>MIRLGLIGDNIKQSQSPALHRLAGALAGLDVSYDLLIPAAQNRDFDALFAWAHDNGYHGLNITYPYKERVTPMLQIPQPAVAALGACNTVIFGDTPVGHNTDYSGFAAAFRQRFGGAKPGAVAMAGAGGVGKAVAFALADLGAARLAIYDPDTARAQALITALAAYQPSLDLRLAPSITAACEGARGLVNSTPLGMGGINGSAFPEHLLAGRDWAFDAVYTPVETQFLREAQAAGLDILTGYELFFHQGIDAFRLFTGASVDPAALRRALLAPAA</sequence>
<dbReference type="GO" id="GO:0004764">
    <property type="term" value="F:shikimate 3-dehydrogenase (NADP+) activity"/>
    <property type="evidence" value="ECO:0007669"/>
    <property type="project" value="UniProtKB-EC"/>
</dbReference>
<dbReference type="NCBIfam" id="NF009201">
    <property type="entry name" value="PRK12549.1"/>
    <property type="match status" value="1"/>
</dbReference>
<dbReference type="CDD" id="cd01065">
    <property type="entry name" value="NAD_bind_Shikimate_DH"/>
    <property type="match status" value="1"/>
</dbReference>
<organism evidence="5 6">
    <name type="scientific">Ketogulonicigenium vulgare (strain WSH-001)</name>
    <dbReference type="NCBI Taxonomy" id="759362"/>
    <lineage>
        <taxon>Bacteria</taxon>
        <taxon>Pseudomonadati</taxon>
        <taxon>Pseudomonadota</taxon>
        <taxon>Alphaproteobacteria</taxon>
        <taxon>Rhodobacterales</taxon>
        <taxon>Roseobacteraceae</taxon>
        <taxon>Ketogulonicigenium</taxon>
    </lineage>
</organism>
<dbReference type="OrthoDB" id="9792692at2"/>
<evidence type="ECO:0000313" key="5">
    <source>
        <dbReference type="EMBL" id="AEM42215.1"/>
    </source>
</evidence>
<dbReference type="RefSeq" id="WP_013382871.1">
    <property type="nucleotide sequence ID" value="NC_017384.1"/>
</dbReference>
<evidence type="ECO:0000256" key="1">
    <source>
        <dbReference type="ARBA" id="ARBA00004871"/>
    </source>
</evidence>
<protein>
    <submittedName>
        <fullName evidence="5">Shikimate 5-dehydrogenase</fullName>
        <ecNumber evidence="5">1.1.1.25</ecNumber>
    </submittedName>
</protein>
<evidence type="ECO:0000313" key="6">
    <source>
        <dbReference type="Proteomes" id="UP000000692"/>
    </source>
</evidence>